<reference evidence="3" key="1">
    <citation type="journal article" date="2014" name="Genome Announc.">
        <title>Draft Genome Sequences of Marine Flavobacterium Nonlabens Strains NR17, NR24, NR27, NR32, NR33, and Ara13.</title>
        <authorList>
            <person name="Nakanishi M."/>
            <person name="Meirelles P."/>
            <person name="Suzuki R."/>
            <person name="Takatani N."/>
            <person name="Mino S."/>
            <person name="Suda W."/>
            <person name="Oshima K."/>
            <person name="Hattori M."/>
            <person name="Ohkuma M."/>
            <person name="Hosokawa M."/>
            <person name="Miyashita K."/>
            <person name="Thompson F.L."/>
            <person name="Niwa A."/>
            <person name="Sawabe T."/>
            <person name="Sawabe T."/>
        </authorList>
    </citation>
    <scope>NUCLEOTIDE SEQUENCE [LARGE SCALE GENOMIC DNA]</scope>
    <source>
        <strain evidence="3">JCM 19294</strain>
    </source>
</reference>
<keyword evidence="1" id="KW-0732">Signal</keyword>
<feature type="chain" id="PRO_5001862943" description="Beta-lactamase-related domain-containing protein" evidence="1">
    <location>
        <begin position="21"/>
        <end position="423"/>
    </location>
</feature>
<dbReference type="InterPro" id="IPR001466">
    <property type="entry name" value="Beta-lactam-related"/>
</dbReference>
<dbReference type="PANTHER" id="PTHR46825">
    <property type="entry name" value="D-ALANYL-D-ALANINE-CARBOXYPEPTIDASE/ENDOPEPTIDASE AMPH"/>
    <property type="match status" value="1"/>
</dbReference>
<dbReference type="RefSeq" id="WP_042278699.1">
    <property type="nucleotide sequence ID" value="NZ_BBML01000004.1"/>
</dbReference>
<keyword evidence="4" id="KW-1185">Reference proteome</keyword>
<evidence type="ECO:0000313" key="3">
    <source>
        <dbReference type="EMBL" id="GAK97160.1"/>
    </source>
</evidence>
<accession>A0A090Q2B7</accession>
<feature type="domain" description="Beta-lactamase-related" evidence="2">
    <location>
        <begin position="63"/>
        <end position="410"/>
    </location>
</feature>
<name>A0A090Q2B7_9FLAO</name>
<evidence type="ECO:0000259" key="2">
    <source>
        <dbReference type="Pfam" id="PF00144"/>
    </source>
</evidence>
<dbReference type="STRING" id="319236.BST91_04615"/>
<dbReference type="PANTHER" id="PTHR46825:SF9">
    <property type="entry name" value="BETA-LACTAMASE-RELATED DOMAIN-CONTAINING PROTEIN"/>
    <property type="match status" value="1"/>
</dbReference>
<dbReference type="Pfam" id="PF00144">
    <property type="entry name" value="Beta-lactamase"/>
    <property type="match status" value="1"/>
</dbReference>
<feature type="signal peptide" evidence="1">
    <location>
        <begin position="1"/>
        <end position="20"/>
    </location>
</feature>
<protein>
    <recommendedName>
        <fullName evidence="2">Beta-lactamase-related domain-containing protein</fullName>
    </recommendedName>
</protein>
<dbReference type="SUPFAM" id="SSF56601">
    <property type="entry name" value="beta-lactamase/transpeptidase-like"/>
    <property type="match status" value="1"/>
</dbReference>
<dbReference type="Gene3D" id="3.40.710.10">
    <property type="entry name" value="DD-peptidase/beta-lactamase superfamily"/>
    <property type="match status" value="1"/>
</dbReference>
<evidence type="ECO:0000256" key="1">
    <source>
        <dbReference type="SAM" id="SignalP"/>
    </source>
</evidence>
<sequence length="423" mass="48158">MIRILIASFLVLLCFSCKQEKNTTTQNNTESSVSNSNTVENKFQILESQIDKQLDSINHLNYFNGFGVAVVNKDSILFTKGYGYRDLEKSLPYTSHTIQNIASISKVFVGLTLAKAIEEEKLKLDDDVNKYLPFTVKHPLFPNDTIRVQHLVNHTSGISDREYYSSSYINLEKDTNGNPLIDQEELEYFLPIEEDRSLEEFLKSGLTVTDSTHSDYIFNEYKPGTIHEYSNIGAALAAYVVEKATQTDFKDYSKQHVIDELKLKETSWRLSDLDTTLRSKVYSTIDLRYPDYKLITFADGGMYTSVHDLGLVFSEIIAAYQGEGTLLNKDTYKLFFTKSLDSTHLSNKENLKNLKNEQNHGIFLSYEQGRIGHTGGDPGVGTVMFFKPENDFGIIYFVNTDINSKEAMQTFVNITELLESNFE</sequence>
<dbReference type="InterPro" id="IPR012338">
    <property type="entry name" value="Beta-lactam/transpept-like"/>
</dbReference>
<comment type="caution">
    <text evidence="3">The sequence shown here is derived from an EMBL/GenBank/DDBJ whole genome shotgun (WGS) entry which is preliminary data.</text>
</comment>
<gene>
    <name evidence="3" type="ORF">JCM19294_666</name>
</gene>
<evidence type="ECO:0000313" key="4">
    <source>
        <dbReference type="Proteomes" id="UP000029221"/>
    </source>
</evidence>
<dbReference type="eggNOG" id="COG1680">
    <property type="taxonomic scope" value="Bacteria"/>
</dbReference>
<proteinExistence type="predicted"/>
<dbReference type="InterPro" id="IPR050491">
    <property type="entry name" value="AmpC-like"/>
</dbReference>
<dbReference type="AlphaFoldDB" id="A0A090Q2B7"/>
<organism evidence="3 4">
    <name type="scientific">Nonlabens tegetincola</name>
    <dbReference type="NCBI Taxonomy" id="323273"/>
    <lineage>
        <taxon>Bacteria</taxon>
        <taxon>Pseudomonadati</taxon>
        <taxon>Bacteroidota</taxon>
        <taxon>Flavobacteriia</taxon>
        <taxon>Flavobacteriales</taxon>
        <taxon>Flavobacteriaceae</taxon>
        <taxon>Nonlabens</taxon>
    </lineage>
</organism>
<dbReference type="EMBL" id="BBML01000004">
    <property type="protein sequence ID" value="GAK97160.1"/>
    <property type="molecule type" value="Genomic_DNA"/>
</dbReference>
<dbReference type="Proteomes" id="UP000029221">
    <property type="component" value="Unassembled WGS sequence"/>
</dbReference>